<dbReference type="PANTHER" id="PTHR21437">
    <property type="entry name" value="WIDE AWAKE"/>
    <property type="match status" value="1"/>
</dbReference>
<reference evidence="3" key="1">
    <citation type="submission" date="2016-11" db="UniProtKB">
        <authorList>
            <consortium name="WormBaseParasite"/>
        </authorList>
    </citation>
    <scope>IDENTIFICATION</scope>
</reference>
<name>A0A1I7WVE9_HETBA</name>
<dbReference type="WBParaSite" id="Hba_09126">
    <property type="protein sequence ID" value="Hba_09126"/>
    <property type="gene ID" value="Hba_09126"/>
</dbReference>
<evidence type="ECO:0000313" key="3">
    <source>
        <dbReference type="WBParaSite" id="Hba_09126"/>
    </source>
</evidence>
<feature type="domain" description="Ras-associating" evidence="1">
    <location>
        <begin position="278"/>
        <end position="375"/>
    </location>
</feature>
<dbReference type="GO" id="GO:0007165">
    <property type="term" value="P:signal transduction"/>
    <property type="evidence" value="ECO:0007669"/>
    <property type="project" value="InterPro"/>
</dbReference>
<evidence type="ECO:0000259" key="1">
    <source>
        <dbReference type="PROSITE" id="PS50200"/>
    </source>
</evidence>
<dbReference type="GO" id="GO:0061172">
    <property type="term" value="P:regulation of establishment of bipolar cell polarity"/>
    <property type="evidence" value="ECO:0007669"/>
    <property type="project" value="TreeGrafter"/>
</dbReference>
<dbReference type="PANTHER" id="PTHR21437:SF1">
    <property type="entry name" value="WIDE AWAKE"/>
    <property type="match status" value="1"/>
</dbReference>
<dbReference type="Proteomes" id="UP000095283">
    <property type="component" value="Unplaced"/>
</dbReference>
<dbReference type="InterPro" id="IPR039269">
    <property type="entry name" value="ANKFN1"/>
</dbReference>
<evidence type="ECO:0000313" key="2">
    <source>
        <dbReference type="Proteomes" id="UP000095283"/>
    </source>
</evidence>
<proteinExistence type="predicted"/>
<organism evidence="2 3">
    <name type="scientific">Heterorhabditis bacteriophora</name>
    <name type="common">Entomopathogenic nematode worm</name>
    <dbReference type="NCBI Taxonomy" id="37862"/>
    <lineage>
        <taxon>Eukaryota</taxon>
        <taxon>Metazoa</taxon>
        <taxon>Ecdysozoa</taxon>
        <taxon>Nematoda</taxon>
        <taxon>Chromadorea</taxon>
        <taxon>Rhabditida</taxon>
        <taxon>Rhabditina</taxon>
        <taxon>Rhabditomorpha</taxon>
        <taxon>Strongyloidea</taxon>
        <taxon>Heterorhabditidae</taxon>
        <taxon>Heterorhabditis</taxon>
    </lineage>
</organism>
<dbReference type="PROSITE" id="PS50200">
    <property type="entry name" value="RA"/>
    <property type="match status" value="1"/>
</dbReference>
<dbReference type="CDD" id="cd17117">
    <property type="entry name" value="RA_ANKFN1_like"/>
    <property type="match status" value="1"/>
</dbReference>
<dbReference type="InterPro" id="IPR000159">
    <property type="entry name" value="RA_dom"/>
</dbReference>
<sequence>MLPFVHVRDNPHVTKEEWQWVKSTDMNMDFLPTTAQVQLHSQLSTAIQTLLHDLDIDSDLVPGHRLYHAEILQPSDKVSIILILPRPEEVCSAPTGSAVLTDNSEQRRGCSSIPIPVFEMIHQCTYQPEFIAMYCRLSIFLEHFIMVRTIISQYEQRKCLLENDAKVYKAQYDCLCEFQKKLDDIWKNARWISRIASEARDKHVSVENFTIEKMGNRNYECLVMKLNYLYYTSFLLCTFRRLYLRQKISYENHRRSLSAEKNPEINRTVMRGEKTMVGVVVVYAAYDCGLPRGTSVRLSIAGNTTSIEVVNLVLEQLAKSIAMSMETEIMVPDLDDYCLVAVIGARERRLKDDFALLRLQNPWNKGKLFVRRRDAFLGAVQYGNEAIINLLRSRPYYENITKNKFFTEITTHQSFVCENIIAIHR</sequence>
<protein>
    <submittedName>
        <fullName evidence="3">Ras-associating domain-containing protein</fullName>
    </submittedName>
</protein>
<accession>A0A1I7WVE9</accession>
<dbReference type="GO" id="GO:0005819">
    <property type="term" value="C:spindle"/>
    <property type="evidence" value="ECO:0007669"/>
    <property type="project" value="TreeGrafter"/>
</dbReference>
<dbReference type="AlphaFoldDB" id="A0A1I7WVE9"/>
<dbReference type="GO" id="GO:0000132">
    <property type="term" value="P:establishment of mitotic spindle orientation"/>
    <property type="evidence" value="ECO:0007669"/>
    <property type="project" value="TreeGrafter"/>
</dbReference>
<keyword evidence="2" id="KW-1185">Reference proteome</keyword>